<feature type="transmembrane region" description="Helical" evidence="6">
    <location>
        <begin position="38"/>
        <end position="56"/>
    </location>
</feature>
<dbReference type="PANTHER" id="PTHR30086:SF20">
    <property type="entry name" value="ARGININE EXPORTER PROTEIN ARGO-RELATED"/>
    <property type="match status" value="1"/>
</dbReference>
<evidence type="ECO:0000313" key="10">
    <source>
        <dbReference type="Proteomes" id="UP000183794"/>
    </source>
</evidence>
<dbReference type="RefSeq" id="WP_045110626.1">
    <property type="nucleotide sequence ID" value="NZ_CAWQZC010000025.1"/>
</dbReference>
<dbReference type="EMBL" id="FPLJ01000078">
    <property type="protein sequence ID" value="SGY97854.1"/>
    <property type="molecule type" value="Genomic_DNA"/>
</dbReference>
<proteinExistence type="predicted"/>
<keyword evidence="9" id="KW-1185">Reference proteome</keyword>
<keyword evidence="4 6" id="KW-1133">Transmembrane helix</keyword>
<comment type="subcellular location">
    <subcellularLocation>
        <location evidence="1">Cell membrane</location>
        <topology evidence="1">Multi-pass membrane protein</topology>
    </subcellularLocation>
</comment>
<dbReference type="GO" id="GO:0005886">
    <property type="term" value="C:plasma membrane"/>
    <property type="evidence" value="ECO:0007669"/>
    <property type="project" value="UniProtKB-SubCell"/>
</dbReference>
<evidence type="ECO:0000313" key="8">
    <source>
        <dbReference type="EMBL" id="SGZ11432.1"/>
    </source>
</evidence>
<dbReference type="EMBL" id="FPLD01000102">
    <property type="protein sequence ID" value="SGZ11432.1"/>
    <property type="molecule type" value="Genomic_DNA"/>
</dbReference>
<organism evidence="8 10">
    <name type="scientific">Moritella viscosa</name>
    <dbReference type="NCBI Taxonomy" id="80854"/>
    <lineage>
        <taxon>Bacteria</taxon>
        <taxon>Pseudomonadati</taxon>
        <taxon>Pseudomonadota</taxon>
        <taxon>Gammaproteobacteria</taxon>
        <taxon>Alteromonadales</taxon>
        <taxon>Moritellaceae</taxon>
        <taxon>Moritella</taxon>
    </lineage>
</organism>
<evidence type="ECO:0000256" key="2">
    <source>
        <dbReference type="ARBA" id="ARBA00022475"/>
    </source>
</evidence>
<dbReference type="Proteomes" id="UP000182660">
    <property type="component" value="Unassembled WGS sequence"/>
</dbReference>
<evidence type="ECO:0000256" key="1">
    <source>
        <dbReference type="ARBA" id="ARBA00004651"/>
    </source>
</evidence>
<feature type="transmembrane region" description="Helical" evidence="6">
    <location>
        <begin position="188"/>
        <end position="206"/>
    </location>
</feature>
<dbReference type="Pfam" id="PF01810">
    <property type="entry name" value="LysE"/>
    <property type="match status" value="1"/>
</dbReference>
<evidence type="ECO:0000313" key="7">
    <source>
        <dbReference type="EMBL" id="SGY97854.1"/>
    </source>
</evidence>
<dbReference type="PATRIC" id="fig|80854.5.peg.2612"/>
<feature type="transmembrane region" description="Helical" evidence="6">
    <location>
        <begin position="6"/>
        <end position="26"/>
    </location>
</feature>
<dbReference type="HOGENOM" id="CLU_079569_3_1_6"/>
<evidence type="ECO:0000256" key="4">
    <source>
        <dbReference type="ARBA" id="ARBA00022989"/>
    </source>
</evidence>
<sequence>MTINTLMAFAGIVFLLAIIPGPNALLILYTSLAQGKRFAFVNIVGVGFGFLIHAFVSAQGLSLLLSQSAVAFNLFKWLGVGYLLWLGVSNIKNGLMLSELTLDPNKRAINPSLLSSFTKGLLTNLLNPKIVLFYLSIFPQFISPQHILEQSMMLGLVQALVVASWFLVVILFATKLKALLTTPKIAKWLNYVSGGLFVSFGVSLASTRV</sequence>
<dbReference type="Proteomes" id="UP000183794">
    <property type="component" value="Unassembled WGS sequence"/>
</dbReference>
<protein>
    <submittedName>
        <fullName evidence="8">Hypothetical homoserine/homoserine lactone efflux protein</fullName>
    </submittedName>
</protein>
<dbReference type="PANTHER" id="PTHR30086">
    <property type="entry name" value="ARGININE EXPORTER PROTEIN ARGO"/>
    <property type="match status" value="1"/>
</dbReference>
<evidence type="ECO:0000313" key="9">
    <source>
        <dbReference type="Proteomes" id="UP000182660"/>
    </source>
</evidence>
<name>A0A090IDM8_9GAMM</name>
<dbReference type="InterPro" id="IPR001123">
    <property type="entry name" value="LeuE-type"/>
</dbReference>
<dbReference type="OrthoDB" id="9804822at2"/>
<keyword evidence="3 6" id="KW-0812">Transmembrane</keyword>
<accession>A0A090IDM8</accession>
<reference evidence="8 10" key="2">
    <citation type="submission" date="2016-11" db="EMBL/GenBank/DDBJ databases">
        <authorList>
            <person name="Jaros S."/>
            <person name="Januszkiewicz K."/>
            <person name="Wedrychowicz H."/>
        </authorList>
    </citation>
    <scope>NUCLEOTIDE SEQUENCE [LARGE SCALE GENOMIC DNA]</scope>
    <source>
        <strain evidence="8">NVI 5450</strain>
    </source>
</reference>
<evidence type="ECO:0000256" key="6">
    <source>
        <dbReference type="SAM" id="Phobius"/>
    </source>
</evidence>
<dbReference type="GeneID" id="61297320"/>
<gene>
    <name evidence="7" type="ORF">MT2528_3496</name>
    <name evidence="8" type="ORF">NVI5450_3693</name>
</gene>
<dbReference type="KEGG" id="mvs:MVIS_2453"/>
<keyword evidence="2" id="KW-1003">Cell membrane</keyword>
<feature type="transmembrane region" description="Helical" evidence="6">
    <location>
        <begin position="121"/>
        <end position="142"/>
    </location>
</feature>
<feature type="transmembrane region" description="Helical" evidence="6">
    <location>
        <begin position="68"/>
        <end position="88"/>
    </location>
</feature>
<reference evidence="7 9" key="1">
    <citation type="submission" date="2016-11" db="EMBL/GenBank/DDBJ databases">
        <authorList>
            <person name="Klemetsen T."/>
        </authorList>
    </citation>
    <scope>NUCLEOTIDE SEQUENCE [LARGE SCALE GENOMIC DNA]</scope>
    <source>
        <strain evidence="7">MT 2528</strain>
    </source>
</reference>
<dbReference type="AlphaFoldDB" id="A0A090IDM8"/>
<evidence type="ECO:0000256" key="3">
    <source>
        <dbReference type="ARBA" id="ARBA00022692"/>
    </source>
</evidence>
<dbReference type="GO" id="GO:0015171">
    <property type="term" value="F:amino acid transmembrane transporter activity"/>
    <property type="evidence" value="ECO:0007669"/>
    <property type="project" value="TreeGrafter"/>
</dbReference>
<keyword evidence="5 6" id="KW-0472">Membrane</keyword>
<evidence type="ECO:0000256" key="5">
    <source>
        <dbReference type="ARBA" id="ARBA00023136"/>
    </source>
</evidence>
<dbReference type="PIRSF" id="PIRSF006324">
    <property type="entry name" value="LeuE"/>
    <property type="match status" value="1"/>
</dbReference>
<feature type="transmembrane region" description="Helical" evidence="6">
    <location>
        <begin position="154"/>
        <end position="176"/>
    </location>
</feature>
<dbReference type="STRING" id="80854.MVIS_2453"/>